<dbReference type="Proteomes" id="UP000663249">
    <property type="component" value="Chromosome"/>
</dbReference>
<name>A0ABX7JXC5_9PSED</name>
<gene>
    <name evidence="2" type="ORF">JTY93_23690</name>
</gene>
<protein>
    <submittedName>
        <fullName evidence="2">Uncharacterized protein</fullName>
    </submittedName>
</protein>
<evidence type="ECO:0000313" key="2">
    <source>
        <dbReference type="EMBL" id="QSB39175.1"/>
    </source>
</evidence>
<accession>A0ABX7JXC5</accession>
<dbReference type="EMBL" id="CP070506">
    <property type="protein sequence ID" value="QSB39175.1"/>
    <property type="molecule type" value="Genomic_DNA"/>
</dbReference>
<keyword evidence="3" id="KW-1185">Reference proteome</keyword>
<feature type="region of interest" description="Disordered" evidence="1">
    <location>
        <begin position="38"/>
        <end position="65"/>
    </location>
</feature>
<evidence type="ECO:0000256" key="1">
    <source>
        <dbReference type="SAM" id="MobiDB-lite"/>
    </source>
</evidence>
<organism evidence="2 3">
    <name type="scientific">Pseudomonas hygromyciniae</name>
    <dbReference type="NCBI Taxonomy" id="2812000"/>
    <lineage>
        <taxon>Bacteria</taxon>
        <taxon>Pseudomonadati</taxon>
        <taxon>Pseudomonadota</taxon>
        <taxon>Gammaproteobacteria</taxon>
        <taxon>Pseudomonadales</taxon>
        <taxon>Pseudomonadaceae</taxon>
        <taxon>Pseudomonas</taxon>
    </lineage>
</organism>
<reference evidence="2 3" key="1">
    <citation type="submission" date="2021-02" db="EMBL/GenBank/DDBJ databases">
        <title>Genomic and phenotypic characterization of Pseudomonas hygromyciniae, a novel bacterial species discovered from a commercially purchased antibiotic vial.</title>
        <authorList>
            <person name="Turner T.L."/>
            <person name="Mitra S.D."/>
            <person name="Kochan T.J."/>
            <person name="Pincus N.B."/>
            <person name="Lebrun-Corbin M."/>
            <person name="Cheung B."/>
            <person name="Gatesy S.W."/>
            <person name="Afzal T."/>
            <person name="Ozer E.A."/>
            <person name="Hauser A.R."/>
        </authorList>
    </citation>
    <scope>NUCLEOTIDE SEQUENCE [LARGE SCALE GENOMIC DNA]</scope>
    <source>
        <strain evidence="2 3">SDM007</strain>
    </source>
</reference>
<sequence length="65" mass="7287">MEQALPRAHFLEKHGAQTTLDAQLERVMTAKIQLQEKSKDTLMEEESANQKYLAQLPDTSATGTN</sequence>
<feature type="compositionally biased region" description="Polar residues" evidence="1">
    <location>
        <begin position="49"/>
        <end position="65"/>
    </location>
</feature>
<evidence type="ECO:0000313" key="3">
    <source>
        <dbReference type="Proteomes" id="UP000663249"/>
    </source>
</evidence>
<proteinExistence type="predicted"/>